<accession>A0A979FYH4</accession>
<dbReference type="GeneID" id="125179535"/>
<dbReference type="Proteomes" id="UP000694843">
    <property type="component" value="Unplaced"/>
</dbReference>
<dbReference type="Gene3D" id="3.30.420.10">
    <property type="entry name" value="Ribonuclease H-like superfamily/Ribonuclease H"/>
    <property type="match status" value="1"/>
</dbReference>
<proteinExistence type="predicted"/>
<dbReference type="AlphaFoldDB" id="A0A979FYH4"/>
<dbReference type="RefSeq" id="XP_047741534.1">
    <property type="nucleotide sequence ID" value="XM_047885578.1"/>
</dbReference>
<sequence length="136" mass="15438">MSATPAFQECNPDPRVFIVKIQSGLMALVTSHDVKLQFVPGHQGIAGNEAADHAASQAHTLWYHTITPRSKEETVRDIHFALLEYWQREWVNGTEVSGKGLFLHQIKDRIGNWPSALNQTGWQRQHWLGLGRVMLE</sequence>
<name>A0A979FYH4_HYAAZ</name>
<dbReference type="GO" id="GO:0003676">
    <property type="term" value="F:nucleic acid binding"/>
    <property type="evidence" value="ECO:0007669"/>
    <property type="project" value="InterPro"/>
</dbReference>
<dbReference type="KEGG" id="hazt:125179535"/>
<evidence type="ECO:0000313" key="2">
    <source>
        <dbReference type="Proteomes" id="UP000694843"/>
    </source>
</evidence>
<dbReference type="InterPro" id="IPR002156">
    <property type="entry name" value="RNaseH_domain"/>
</dbReference>
<dbReference type="InterPro" id="IPR012337">
    <property type="entry name" value="RNaseH-like_sf"/>
</dbReference>
<evidence type="ECO:0000313" key="3">
    <source>
        <dbReference type="RefSeq" id="XP_047741534.1"/>
    </source>
</evidence>
<evidence type="ECO:0000259" key="1">
    <source>
        <dbReference type="PROSITE" id="PS50879"/>
    </source>
</evidence>
<organism evidence="2 3">
    <name type="scientific">Hyalella azteca</name>
    <name type="common">Amphipod</name>
    <dbReference type="NCBI Taxonomy" id="294128"/>
    <lineage>
        <taxon>Eukaryota</taxon>
        <taxon>Metazoa</taxon>
        <taxon>Ecdysozoa</taxon>
        <taxon>Arthropoda</taxon>
        <taxon>Crustacea</taxon>
        <taxon>Multicrustacea</taxon>
        <taxon>Malacostraca</taxon>
        <taxon>Eumalacostraca</taxon>
        <taxon>Peracarida</taxon>
        <taxon>Amphipoda</taxon>
        <taxon>Senticaudata</taxon>
        <taxon>Talitrida</taxon>
        <taxon>Talitroidea</taxon>
        <taxon>Hyalellidae</taxon>
        <taxon>Hyalella</taxon>
    </lineage>
</organism>
<dbReference type="PROSITE" id="PS50879">
    <property type="entry name" value="RNASE_H_1"/>
    <property type="match status" value="1"/>
</dbReference>
<dbReference type="Pfam" id="PF00075">
    <property type="entry name" value="RNase_H"/>
    <property type="match status" value="1"/>
</dbReference>
<dbReference type="OrthoDB" id="6375235at2759"/>
<dbReference type="InterPro" id="IPR036397">
    <property type="entry name" value="RNaseH_sf"/>
</dbReference>
<dbReference type="SUPFAM" id="SSF53098">
    <property type="entry name" value="Ribonuclease H-like"/>
    <property type="match status" value="1"/>
</dbReference>
<protein>
    <submittedName>
        <fullName evidence="3">Uncharacterized protein LOC125179535</fullName>
    </submittedName>
</protein>
<reference evidence="3" key="1">
    <citation type="submission" date="2025-08" db="UniProtKB">
        <authorList>
            <consortium name="RefSeq"/>
        </authorList>
    </citation>
    <scope>IDENTIFICATION</scope>
    <source>
        <tissue evidence="3">Whole organism</tissue>
    </source>
</reference>
<feature type="domain" description="RNase H type-1" evidence="1">
    <location>
        <begin position="1"/>
        <end position="60"/>
    </location>
</feature>
<dbReference type="GO" id="GO:0004523">
    <property type="term" value="F:RNA-DNA hybrid ribonuclease activity"/>
    <property type="evidence" value="ECO:0007669"/>
    <property type="project" value="InterPro"/>
</dbReference>
<keyword evidence="2" id="KW-1185">Reference proteome</keyword>
<gene>
    <name evidence="3" type="primary">LOC125179535</name>
</gene>